<accession>A0A9P0JJ70</accession>
<dbReference type="PANTHER" id="PTHR10083">
    <property type="entry name" value="KUNITZ-TYPE PROTEASE INHIBITOR-RELATED"/>
    <property type="match status" value="1"/>
</dbReference>
<dbReference type="PRINTS" id="PR00759">
    <property type="entry name" value="BASICPTASE"/>
</dbReference>
<dbReference type="SUPFAM" id="SSF57362">
    <property type="entry name" value="BPTI-like"/>
    <property type="match status" value="1"/>
</dbReference>
<dbReference type="InterPro" id="IPR002223">
    <property type="entry name" value="Kunitz_BPTI"/>
</dbReference>
<proteinExistence type="predicted"/>
<gene>
    <name evidence="5" type="ORF">ACAOBT_LOCUS1025</name>
</gene>
<dbReference type="AlphaFoldDB" id="A0A9P0JJ70"/>
<dbReference type="InterPro" id="IPR036880">
    <property type="entry name" value="Kunitz_BPTI_sf"/>
</dbReference>
<dbReference type="SMART" id="SM00131">
    <property type="entry name" value="KU"/>
    <property type="match status" value="1"/>
</dbReference>
<name>A0A9P0JJ70_ACAOB</name>
<dbReference type="CDD" id="cd00109">
    <property type="entry name" value="Kunitz-type"/>
    <property type="match status" value="1"/>
</dbReference>
<organism evidence="5 6">
    <name type="scientific">Acanthoscelides obtectus</name>
    <name type="common">Bean weevil</name>
    <name type="synonym">Bruchus obtectus</name>
    <dbReference type="NCBI Taxonomy" id="200917"/>
    <lineage>
        <taxon>Eukaryota</taxon>
        <taxon>Metazoa</taxon>
        <taxon>Ecdysozoa</taxon>
        <taxon>Arthropoda</taxon>
        <taxon>Hexapoda</taxon>
        <taxon>Insecta</taxon>
        <taxon>Pterygota</taxon>
        <taxon>Neoptera</taxon>
        <taxon>Endopterygota</taxon>
        <taxon>Coleoptera</taxon>
        <taxon>Polyphaga</taxon>
        <taxon>Cucujiformia</taxon>
        <taxon>Chrysomeloidea</taxon>
        <taxon>Chrysomelidae</taxon>
        <taxon>Bruchinae</taxon>
        <taxon>Bruchini</taxon>
        <taxon>Acanthoscelides</taxon>
    </lineage>
</organism>
<keyword evidence="2" id="KW-0722">Serine protease inhibitor</keyword>
<dbReference type="Pfam" id="PF00014">
    <property type="entry name" value="Kunitz_BPTI"/>
    <property type="match status" value="1"/>
</dbReference>
<evidence type="ECO:0000256" key="2">
    <source>
        <dbReference type="ARBA" id="ARBA00022900"/>
    </source>
</evidence>
<dbReference type="GO" id="GO:0004867">
    <property type="term" value="F:serine-type endopeptidase inhibitor activity"/>
    <property type="evidence" value="ECO:0007669"/>
    <property type="project" value="UniProtKB-KW"/>
</dbReference>
<sequence length="72" mass="8250">MERDPGPCRGYFVKYYYDKTTRRCEQFAFGGCQGNGNRFSSQEECEQICLTHEESKPNITTSGTLHSFKNGI</sequence>
<dbReference type="InterPro" id="IPR020901">
    <property type="entry name" value="Prtase_inh_Kunz-CS"/>
</dbReference>
<protein>
    <recommendedName>
        <fullName evidence="4">BPTI/Kunitz inhibitor domain-containing protein</fullName>
    </recommendedName>
</protein>
<keyword evidence="3" id="KW-1015">Disulfide bond</keyword>
<keyword evidence="1" id="KW-0646">Protease inhibitor</keyword>
<dbReference type="FunFam" id="4.10.410.10:FF:000020">
    <property type="entry name" value="Collagen, type VI, alpha 3"/>
    <property type="match status" value="1"/>
</dbReference>
<evidence type="ECO:0000313" key="5">
    <source>
        <dbReference type="EMBL" id="CAH1955308.1"/>
    </source>
</evidence>
<evidence type="ECO:0000256" key="3">
    <source>
        <dbReference type="ARBA" id="ARBA00023157"/>
    </source>
</evidence>
<dbReference type="GO" id="GO:0005615">
    <property type="term" value="C:extracellular space"/>
    <property type="evidence" value="ECO:0007669"/>
    <property type="project" value="TreeGrafter"/>
</dbReference>
<dbReference type="OrthoDB" id="5950222at2759"/>
<evidence type="ECO:0000259" key="4">
    <source>
        <dbReference type="PROSITE" id="PS50279"/>
    </source>
</evidence>
<comment type="caution">
    <text evidence="5">The sequence shown here is derived from an EMBL/GenBank/DDBJ whole genome shotgun (WGS) entry which is preliminary data.</text>
</comment>
<dbReference type="Proteomes" id="UP001152888">
    <property type="component" value="Unassembled WGS sequence"/>
</dbReference>
<evidence type="ECO:0000256" key="1">
    <source>
        <dbReference type="ARBA" id="ARBA00022690"/>
    </source>
</evidence>
<dbReference type="Gene3D" id="4.10.410.10">
    <property type="entry name" value="Pancreatic trypsin inhibitor Kunitz domain"/>
    <property type="match status" value="1"/>
</dbReference>
<feature type="domain" description="BPTI/Kunitz inhibitor" evidence="4">
    <location>
        <begin position="1"/>
        <end position="49"/>
    </location>
</feature>
<keyword evidence="6" id="KW-1185">Reference proteome</keyword>
<reference evidence="5" key="1">
    <citation type="submission" date="2022-03" db="EMBL/GenBank/DDBJ databases">
        <authorList>
            <person name="Sayadi A."/>
        </authorList>
    </citation>
    <scope>NUCLEOTIDE SEQUENCE</scope>
</reference>
<evidence type="ECO:0000313" key="6">
    <source>
        <dbReference type="Proteomes" id="UP001152888"/>
    </source>
</evidence>
<dbReference type="EMBL" id="CAKOFQ010006660">
    <property type="protein sequence ID" value="CAH1955308.1"/>
    <property type="molecule type" value="Genomic_DNA"/>
</dbReference>
<dbReference type="InterPro" id="IPR050098">
    <property type="entry name" value="TFPI/VKTCI-like"/>
</dbReference>
<dbReference type="PROSITE" id="PS50279">
    <property type="entry name" value="BPTI_KUNITZ_2"/>
    <property type="match status" value="1"/>
</dbReference>
<dbReference type="PROSITE" id="PS00280">
    <property type="entry name" value="BPTI_KUNITZ_1"/>
    <property type="match status" value="1"/>
</dbReference>
<dbReference type="PANTHER" id="PTHR10083:SF328">
    <property type="entry name" value="TISSUE FACTOR PATHWAY INHIBITOR"/>
    <property type="match status" value="1"/>
</dbReference>